<feature type="domain" description="ACT" evidence="18">
    <location>
        <begin position="354"/>
        <end position="429"/>
    </location>
</feature>
<evidence type="ECO:0000256" key="1">
    <source>
        <dbReference type="ARBA" id="ARBA00001920"/>
    </source>
</evidence>
<sequence length="431" mass="47054">MEKVTIGVLGFGTVGTGVVKTLRDHQAGLRAKTGMAFDLKKIADLDITTKRIVNVEPNLLTTDAYQILNDPEIQIVVELIGGYEPARTFILEALQRGKHVVTANKALLAVHGQELFEAAHQHQVDIGFEASVGGGIPIIRSLREGLVANNFTEIYGILNGTTNYILTEMTEKGGAFEDVLRRAQELGLAEADPTFDIEGIDATHKLVLLIYLAYGQHAEMKQVLTQGISNLQPIDIHFAKEFGYKVKLLAIARQADGMVEARVHPTMISADHLLAKVDGSFNAIYVVGDVVDSTMFYGHGAGMMPTASAVVSDIVDIARNLQKGVTNRLPLLPSTGESARFTLQAPDQFHSKYYLRFTAVDRHGVLSKISGILAQYKISLSSVIQKAGYPPDKVPIVMLTYDAPEHAMQQALSRIDQLDIVTDKTVLIRVL</sequence>
<dbReference type="UniPathway" id="UPA00051">
    <property type="reaction ID" value="UER00465"/>
</dbReference>
<keyword evidence="8 16" id="KW-0791">Threonine biosynthesis</keyword>
<dbReference type="InterPro" id="IPR001342">
    <property type="entry name" value="HDH_cat"/>
</dbReference>
<dbReference type="Pfam" id="PF00742">
    <property type="entry name" value="Homoserine_dh"/>
    <property type="match status" value="1"/>
</dbReference>
<evidence type="ECO:0000256" key="4">
    <source>
        <dbReference type="ARBA" id="ARBA00006753"/>
    </source>
</evidence>
<accession>A0A081CA40</accession>
<evidence type="ECO:0000256" key="10">
    <source>
        <dbReference type="ARBA" id="ARBA00022857"/>
    </source>
</evidence>
<dbReference type="GO" id="GO:0004412">
    <property type="term" value="F:homoserine dehydrogenase activity"/>
    <property type="evidence" value="ECO:0007669"/>
    <property type="project" value="UniProtKB-EC"/>
</dbReference>
<dbReference type="InterPro" id="IPR036291">
    <property type="entry name" value="NAD(P)-bd_dom_sf"/>
</dbReference>
<comment type="catalytic activity">
    <reaction evidence="16">
        <text>L-homoserine + NADP(+) = L-aspartate 4-semialdehyde + NADPH + H(+)</text>
        <dbReference type="Rhea" id="RHEA:15761"/>
        <dbReference type="ChEBI" id="CHEBI:15378"/>
        <dbReference type="ChEBI" id="CHEBI:57476"/>
        <dbReference type="ChEBI" id="CHEBI:57783"/>
        <dbReference type="ChEBI" id="CHEBI:58349"/>
        <dbReference type="ChEBI" id="CHEBI:537519"/>
        <dbReference type="EC" id="1.1.1.3"/>
    </reaction>
</comment>
<proteinExistence type="inferred from homology"/>
<evidence type="ECO:0000256" key="5">
    <source>
        <dbReference type="ARBA" id="ARBA00013213"/>
    </source>
</evidence>
<dbReference type="GO" id="GO:0046872">
    <property type="term" value="F:metal ion binding"/>
    <property type="evidence" value="ECO:0007669"/>
    <property type="project" value="UniProtKB-KW"/>
</dbReference>
<evidence type="ECO:0000259" key="18">
    <source>
        <dbReference type="PROSITE" id="PS51671"/>
    </source>
</evidence>
<dbReference type="Pfam" id="PF01842">
    <property type="entry name" value="ACT"/>
    <property type="match status" value="1"/>
</dbReference>
<evidence type="ECO:0000256" key="7">
    <source>
        <dbReference type="ARBA" id="ARBA00022605"/>
    </source>
</evidence>
<dbReference type="Gene3D" id="3.30.360.10">
    <property type="entry name" value="Dihydrodipicolinate Reductase, domain 2"/>
    <property type="match status" value="1"/>
</dbReference>
<feature type="active site" description="Proton donor" evidence="14">
    <location>
        <position position="205"/>
    </location>
</feature>
<dbReference type="SUPFAM" id="SSF55021">
    <property type="entry name" value="ACT-like"/>
    <property type="match status" value="1"/>
</dbReference>
<evidence type="ECO:0000256" key="17">
    <source>
        <dbReference type="RuleBase" id="RU004171"/>
    </source>
</evidence>
<comment type="pathway">
    <text evidence="2 16">Amino-acid biosynthesis; L-threonine biosynthesis; L-threonine from L-aspartate: step 3/5.</text>
</comment>
<dbReference type="PANTHER" id="PTHR43331:SF1">
    <property type="entry name" value="HOMOSERINE DEHYDROGENASE"/>
    <property type="match status" value="1"/>
</dbReference>
<dbReference type="UniPathway" id="UPA00050">
    <property type="reaction ID" value="UER00063"/>
</dbReference>
<evidence type="ECO:0000313" key="20">
    <source>
        <dbReference type="Proteomes" id="UP000030661"/>
    </source>
</evidence>
<evidence type="ECO:0000256" key="16">
    <source>
        <dbReference type="RuleBase" id="RU000579"/>
    </source>
</evidence>
<keyword evidence="12" id="KW-0520">NAD</keyword>
<dbReference type="PIRSF" id="PIRSF000098">
    <property type="entry name" value="Homoser_dehydrog"/>
    <property type="match status" value="1"/>
</dbReference>
<comment type="pathway">
    <text evidence="3 16">Amino-acid biosynthesis; L-methionine biosynthesis via de novo pathway; L-homoserine from L-aspartate: step 3/3.</text>
</comment>
<dbReference type="NCBIfam" id="NF004976">
    <property type="entry name" value="PRK06349.1"/>
    <property type="match status" value="1"/>
</dbReference>
<dbReference type="Pfam" id="PF03447">
    <property type="entry name" value="NAD_binding_3"/>
    <property type="match status" value="1"/>
</dbReference>
<dbReference type="PROSITE" id="PS01042">
    <property type="entry name" value="HOMOSER_DHGENASE"/>
    <property type="match status" value="1"/>
</dbReference>
<name>A0A081CA40_VECG1</name>
<dbReference type="InterPro" id="IPR045865">
    <property type="entry name" value="ACT-like_dom_sf"/>
</dbReference>
<dbReference type="SUPFAM" id="SSF55347">
    <property type="entry name" value="Glyceraldehyde-3-phosphate dehydrogenase-like, C-terminal domain"/>
    <property type="match status" value="1"/>
</dbReference>
<evidence type="ECO:0000256" key="15">
    <source>
        <dbReference type="PIRSR" id="PIRSR000098-2"/>
    </source>
</evidence>
<dbReference type="PANTHER" id="PTHR43331">
    <property type="entry name" value="HOMOSERINE DEHYDROGENASE"/>
    <property type="match status" value="1"/>
</dbReference>
<keyword evidence="9" id="KW-0479">Metal-binding</keyword>
<evidence type="ECO:0000256" key="6">
    <source>
        <dbReference type="ARBA" id="ARBA00013376"/>
    </source>
</evidence>
<organism evidence="19">
    <name type="scientific">Vecturithrix granuli</name>
    <dbReference type="NCBI Taxonomy" id="1499967"/>
    <lineage>
        <taxon>Bacteria</taxon>
        <taxon>Candidatus Moduliflexota</taxon>
        <taxon>Candidatus Vecturitrichia</taxon>
        <taxon>Candidatus Vecturitrichales</taxon>
        <taxon>Candidatus Vecturitrichaceae</taxon>
        <taxon>Candidatus Vecturithrix</taxon>
    </lineage>
</organism>
<dbReference type="PROSITE" id="PS51671">
    <property type="entry name" value="ACT"/>
    <property type="match status" value="1"/>
</dbReference>
<keyword evidence="11 16" id="KW-0560">Oxidoreductase</keyword>
<dbReference type="FunFam" id="3.40.50.720:FF:000062">
    <property type="entry name" value="Homoserine dehydrogenase"/>
    <property type="match status" value="1"/>
</dbReference>
<dbReference type="Gene3D" id="3.30.70.260">
    <property type="match status" value="1"/>
</dbReference>
<evidence type="ECO:0000256" key="14">
    <source>
        <dbReference type="PIRSR" id="PIRSR000098-1"/>
    </source>
</evidence>
<evidence type="ECO:0000256" key="8">
    <source>
        <dbReference type="ARBA" id="ARBA00022697"/>
    </source>
</evidence>
<dbReference type="STRING" id="1499967.U27_01345"/>
<dbReference type="EC" id="1.1.1.3" evidence="5 16"/>
<dbReference type="InterPro" id="IPR002912">
    <property type="entry name" value="ACT_dom"/>
</dbReference>
<evidence type="ECO:0000256" key="13">
    <source>
        <dbReference type="ARBA" id="ARBA00023167"/>
    </source>
</evidence>
<keyword evidence="20" id="KW-1185">Reference proteome</keyword>
<feature type="binding site" evidence="15">
    <location>
        <begin position="9"/>
        <end position="16"/>
    </location>
    <ligand>
        <name>NADP(+)</name>
        <dbReference type="ChEBI" id="CHEBI:58349"/>
    </ligand>
</feature>
<dbReference type="InterPro" id="IPR019811">
    <property type="entry name" value="HDH_CS"/>
</dbReference>
<keyword evidence="7 16" id="KW-0028">Amino-acid biosynthesis</keyword>
<evidence type="ECO:0000256" key="3">
    <source>
        <dbReference type="ARBA" id="ARBA00005062"/>
    </source>
</evidence>
<keyword evidence="13 16" id="KW-0486">Methionine biosynthesis</keyword>
<gene>
    <name evidence="19" type="ORF">U27_01345</name>
</gene>
<evidence type="ECO:0000256" key="12">
    <source>
        <dbReference type="ARBA" id="ARBA00023027"/>
    </source>
</evidence>
<feature type="binding site" evidence="15">
    <location>
        <position position="105"/>
    </location>
    <ligand>
        <name>NADPH</name>
        <dbReference type="ChEBI" id="CHEBI:57783"/>
    </ligand>
</feature>
<dbReference type="GO" id="GO:0050661">
    <property type="term" value="F:NADP binding"/>
    <property type="evidence" value="ECO:0007669"/>
    <property type="project" value="InterPro"/>
</dbReference>
<dbReference type="EMBL" id="DF820479">
    <property type="protein sequence ID" value="GAK61445.1"/>
    <property type="molecule type" value="Genomic_DNA"/>
</dbReference>
<protein>
    <recommendedName>
        <fullName evidence="6 16">Homoserine dehydrogenase</fullName>
        <ecNumber evidence="5 16">1.1.1.3</ecNumber>
    </recommendedName>
</protein>
<evidence type="ECO:0000256" key="11">
    <source>
        <dbReference type="ARBA" id="ARBA00023002"/>
    </source>
</evidence>
<dbReference type="CDD" id="cd04881">
    <property type="entry name" value="ACT_HSDH-Hom"/>
    <property type="match status" value="1"/>
</dbReference>
<evidence type="ECO:0000313" key="19">
    <source>
        <dbReference type="EMBL" id="GAK61445.1"/>
    </source>
</evidence>
<dbReference type="InterPro" id="IPR005106">
    <property type="entry name" value="Asp/hSer_DH_NAD-bd"/>
</dbReference>
<dbReference type="Proteomes" id="UP000030661">
    <property type="component" value="Unassembled WGS sequence"/>
</dbReference>
<dbReference type="FunFam" id="3.30.360.10:FF:000005">
    <property type="entry name" value="Homoserine dehydrogenase"/>
    <property type="match status" value="1"/>
</dbReference>
<keyword evidence="10 15" id="KW-0521">NADP</keyword>
<evidence type="ECO:0000256" key="9">
    <source>
        <dbReference type="ARBA" id="ARBA00022723"/>
    </source>
</evidence>
<dbReference type="GO" id="GO:0009086">
    <property type="term" value="P:methionine biosynthetic process"/>
    <property type="evidence" value="ECO:0007669"/>
    <property type="project" value="UniProtKB-KW"/>
</dbReference>
<comment type="cofactor">
    <cofactor evidence="1">
        <name>a metal cation</name>
        <dbReference type="ChEBI" id="CHEBI:25213"/>
    </cofactor>
</comment>
<feature type="binding site" evidence="15">
    <location>
        <position position="190"/>
    </location>
    <ligand>
        <name>L-homoserine</name>
        <dbReference type="ChEBI" id="CHEBI:57476"/>
    </ligand>
</feature>
<dbReference type="AlphaFoldDB" id="A0A081CA40"/>
<evidence type="ECO:0000256" key="2">
    <source>
        <dbReference type="ARBA" id="ARBA00005056"/>
    </source>
</evidence>
<dbReference type="HOGENOM" id="CLU_009116_1_0_0"/>
<dbReference type="Gene3D" id="3.40.50.720">
    <property type="entry name" value="NAD(P)-binding Rossmann-like Domain"/>
    <property type="match status" value="1"/>
</dbReference>
<dbReference type="InterPro" id="IPR016204">
    <property type="entry name" value="HDH"/>
</dbReference>
<dbReference type="eggNOG" id="COG0460">
    <property type="taxonomic scope" value="Bacteria"/>
</dbReference>
<dbReference type="SUPFAM" id="SSF51735">
    <property type="entry name" value="NAD(P)-binding Rossmann-fold domains"/>
    <property type="match status" value="1"/>
</dbReference>
<comment type="similarity">
    <text evidence="4 17">Belongs to the homoserine dehydrogenase family.</text>
</comment>
<dbReference type="GO" id="GO:0009088">
    <property type="term" value="P:threonine biosynthetic process"/>
    <property type="evidence" value="ECO:0007669"/>
    <property type="project" value="UniProtKB-UniPathway"/>
</dbReference>
<reference evidence="19" key="1">
    <citation type="journal article" date="2015" name="PeerJ">
        <title>First genomic representation of candidate bacterial phylum KSB3 points to enhanced environmental sensing as a trigger of wastewater bulking.</title>
        <authorList>
            <person name="Sekiguchi Y."/>
            <person name="Ohashi A."/>
            <person name="Parks D.H."/>
            <person name="Yamauchi T."/>
            <person name="Tyson G.W."/>
            <person name="Hugenholtz P."/>
        </authorList>
    </citation>
    <scope>NUCLEOTIDE SEQUENCE [LARGE SCALE GENOMIC DNA]</scope>
</reference>